<dbReference type="EMBL" id="CAMXCT020002103">
    <property type="protein sequence ID" value="CAL1149037.1"/>
    <property type="molecule type" value="Genomic_DNA"/>
</dbReference>
<gene>
    <name evidence="1" type="ORF">C1SCF055_LOCUS22193</name>
</gene>
<protein>
    <submittedName>
        <fullName evidence="1">Uncharacterized protein</fullName>
    </submittedName>
</protein>
<dbReference type="Proteomes" id="UP001152797">
    <property type="component" value="Unassembled WGS sequence"/>
</dbReference>
<feature type="non-terminal residue" evidence="1">
    <location>
        <position position="236"/>
    </location>
</feature>
<dbReference type="AlphaFoldDB" id="A0A9P1G355"/>
<comment type="caution">
    <text evidence="1">The sequence shown here is derived from an EMBL/GenBank/DDBJ whole genome shotgun (WGS) entry which is preliminary data.</text>
</comment>
<evidence type="ECO:0000313" key="3">
    <source>
        <dbReference type="Proteomes" id="UP001152797"/>
    </source>
</evidence>
<reference evidence="2 3" key="2">
    <citation type="submission" date="2024-05" db="EMBL/GenBank/DDBJ databases">
        <authorList>
            <person name="Chen Y."/>
            <person name="Shah S."/>
            <person name="Dougan E. K."/>
            <person name="Thang M."/>
            <person name="Chan C."/>
        </authorList>
    </citation>
    <scope>NUCLEOTIDE SEQUENCE [LARGE SCALE GENOMIC DNA]</scope>
</reference>
<organism evidence="1">
    <name type="scientific">Cladocopium goreaui</name>
    <dbReference type="NCBI Taxonomy" id="2562237"/>
    <lineage>
        <taxon>Eukaryota</taxon>
        <taxon>Sar</taxon>
        <taxon>Alveolata</taxon>
        <taxon>Dinophyceae</taxon>
        <taxon>Suessiales</taxon>
        <taxon>Symbiodiniaceae</taxon>
        <taxon>Cladocopium</taxon>
    </lineage>
</organism>
<evidence type="ECO:0000313" key="2">
    <source>
        <dbReference type="EMBL" id="CAL4782974.1"/>
    </source>
</evidence>
<evidence type="ECO:0000313" key="1">
    <source>
        <dbReference type="EMBL" id="CAI3995662.1"/>
    </source>
</evidence>
<name>A0A9P1G355_9DINO</name>
<dbReference type="EMBL" id="CAMXCT030002103">
    <property type="protein sequence ID" value="CAL4782974.1"/>
    <property type="molecule type" value="Genomic_DNA"/>
</dbReference>
<proteinExistence type="predicted"/>
<reference evidence="1" key="1">
    <citation type="submission" date="2022-10" db="EMBL/GenBank/DDBJ databases">
        <authorList>
            <person name="Chen Y."/>
            <person name="Dougan E. K."/>
            <person name="Chan C."/>
            <person name="Rhodes N."/>
            <person name="Thang M."/>
        </authorList>
    </citation>
    <scope>NUCLEOTIDE SEQUENCE</scope>
</reference>
<accession>A0A9P1G355</accession>
<dbReference type="EMBL" id="CAMXCT010002103">
    <property type="protein sequence ID" value="CAI3995662.1"/>
    <property type="molecule type" value="Genomic_DNA"/>
</dbReference>
<keyword evidence="3" id="KW-1185">Reference proteome</keyword>
<sequence length="236" mass="26512">AGILCMISKRVCQIESGGHGHVHAQWQETHRLDFVCCRQVHADLTAKQALDTTHTADVCQQLDLQAEVCKRTYSPGWNNCLILIILLGPFNIMNDVYGSCLWMVGNPPHCCRQGRPRCRKSLTRLMLPSVPKIISDCIKQRQTCYRGGLLTYTMLPREWSDAFLTLLPKPGGVGGILVASSNGTTICLPPQEHSSLSCTVGSFYRWTFPRPSIKWIGRACFRDFQKCKYLLTSLHS</sequence>